<evidence type="ECO:0000256" key="4">
    <source>
        <dbReference type="ARBA" id="ARBA00022692"/>
    </source>
</evidence>
<organism evidence="9 10">
    <name type="scientific">Raoultibacter timonensis</name>
    <dbReference type="NCBI Taxonomy" id="1907662"/>
    <lineage>
        <taxon>Bacteria</taxon>
        <taxon>Bacillati</taxon>
        <taxon>Actinomycetota</taxon>
        <taxon>Coriobacteriia</taxon>
        <taxon>Eggerthellales</taxon>
        <taxon>Eggerthellaceae</taxon>
        <taxon>Raoultibacter</taxon>
    </lineage>
</organism>
<keyword evidence="5 7" id="KW-1133">Transmembrane helix</keyword>
<keyword evidence="6 7" id="KW-0472">Membrane</keyword>
<reference evidence="9 10" key="1">
    <citation type="submission" date="2022-01" db="EMBL/GenBank/DDBJ databases">
        <title>Novel bile acid biosynthetic pathways are enriched in the microbiome of centenarians.</title>
        <authorList>
            <person name="Sato Y."/>
            <person name="Atarashi K."/>
            <person name="Plichta R.D."/>
            <person name="Arai Y."/>
            <person name="Sasajima S."/>
            <person name="Kearney M.S."/>
            <person name="Suda W."/>
            <person name="Takeshita K."/>
            <person name="Sasaki T."/>
            <person name="Okamoto S."/>
            <person name="Skelly N.A."/>
            <person name="Okamura Y."/>
            <person name="Vlamakis H."/>
            <person name="Li Y."/>
            <person name="Tanoue T."/>
            <person name="Takei H."/>
            <person name="Nittono H."/>
            <person name="Narushima S."/>
            <person name="Irie J."/>
            <person name="Itoh H."/>
            <person name="Moriya K."/>
            <person name="Sugiura Y."/>
            <person name="Suematsu M."/>
            <person name="Moritoki N."/>
            <person name="Shibata S."/>
            <person name="Littman R.D."/>
            <person name="Fischbach A.M."/>
            <person name="Uwamino Y."/>
            <person name="Inoue T."/>
            <person name="Honda A."/>
            <person name="Hattori M."/>
            <person name="Murai T."/>
            <person name="Xavier J.R."/>
            <person name="Hirose N."/>
            <person name="Honda K."/>
        </authorList>
    </citation>
    <scope>NUCLEOTIDE SEQUENCE [LARGE SCALE GENOMIC DNA]</scope>
    <source>
        <strain evidence="9 10">CE91-St30</strain>
    </source>
</reference>
<dbReference type="RefSeq" id="WP_279611967.1">
    <property type="nucleotide sequence ID" value="NZ_AP025564.1"/>
</dbReference>
<feature type="transmembrane region" description="Helical" evidence="7">
    <location>
        <begin position="139"/>
        <end position="166"/>
    </location>
</feature>
<dbReference type="PANTHER" id="PTHR43163:SF6">
    <property type="entry name" value="DIPEPTIDE TRANSPORT SYSTEM PERMEASE PROTEIN DPPB-RELATED"/>
    <property type="match status" value="1"/>
</dbReference>
<evidence type="ECO:0000313" key="9">
    <source>
        <dbReference type="EMBL" id="BDE95724.1"/>
    </source>
</evidence>
<keyword evidence="10" id="KW-1185">Reference proteome</keyword>
<evidence type="ECO:0000256" key="5">
    <source>
        <dbReference type="ARBA" id="ARBA00022989"/>
    </source>
</evidence>
<feature type="transmembrane region" description="Helical" evidence="7">
    <location>
        <begin position="12"/>
        <end position="32"/>
    </location>
</feature>
<evidence type="ECO:0000313" key="10">
    <source>
        <dbReference type="Proteomes" id="UP001320544"/>
    </source>
</evidence>
<dbReference type="InterPro" id="IPR045621">
    <property type="entry name" value="BPD_transp_1_N"/>
</dbReference>
<accession>A0ABN6MDL2</accession>
<dbReference type="Pfam" id="PF00528">
    <property type="entry name" value="BPD_transp_1"/>
    <property type="match status" value="1"/>
</dbReference>
<comment type="similarity">
    <text evidence="7">Belongs to the binding-protein-dependent transport system permease family.</text>
</comment>
<dbReference type="Gene3D" id="1.10.3720.10">
    <property type="entry name" value="MetI-like"/>
    <property type="match status" value="1"/>
</dbReference>
<dbReference type="InterPro" id="IPR035906">
    <property type="entry name" value="MetI-like_sf"/>
</dbReference>
<protein>
    <submittedName>
        <fullName evidence="9">ABC transporter permease</fullName>
    </submittedName>
</protein>
<evidence type="ECO:0000259" key="8">
    <source>
        <dbReference type="PROSITE" id="PS50928"/>
    </source>
</evidence>
<proteinExistence type="inferred from homology"/>
<feature type="domain" description="ABC transmembrane type-1" evidence="8">
    <location>
        <begin position="99"/>
        <end position="313"/>
    </location>
</feature>
<dbReference type="EMBL" id="AP025564">
    <property type="protein sequence ID" value="BDE95724.1"/>
    <property type="molecule type" value="Genomic_DNA"/>
</dbReference>
<dbReference type="Pfam" id="PF19300">
    <property type="entry name" value="BPD_transp_1_N"/>
    <property type="match status" value="1"/>
</dbReference>
<evidence type="ECO:0000256" key="1">
    <source>
        <dbReference type="ARBA" id="ARBA00004651"/>
    </source>
</evidence>
<evidence type="ECO:0000256" key="3">
    <source>
        <dbReference type="ARBA" id="ARBA00022475"/>
    </source>
</evidence>
<evidence type="ECO:0000256" key="7">
    <source>
        <dbReference type="RuleBase" id="RU363032"/>
    </source>
</evidence>
<dbReference type="InterPro" id="IPR000515">
    <property type="entry name" value="MetI-like"/>
</dbReference>
<dbReference type="CDD" id="cd06261">
    <property type="entry name" value="TM_PBP2"/>
    <property type="match status" value="1"/>
</dbReference>
<comment type="subcellular location">
    <subcellularLocation>
        <location evidence="1 7">Cell membrane</location>
        <topology evidence="1 7">Multi-pass membrane protein</topology>
    </subcellularLocation>
</comment>
<keyword evidence="4 7" id="KW-0812">Transmembrane</keyword>
<feature type="transmembrane region" description="Helical" evidence="7">
    <location>
        <begin position="290"/>
        <end position="316"/>
    </location>
</feature>
<keyword evidence="2 7" id="KW-0813">Transport</keyword>
<dbReference type="PANTHER" id="PTHR43163">
    <property type="entry name" value="DIPEPTIDE TRANSPORT SYSTEM PERMEASE PROTEIN DPPB-RELATED"/>
    <property type="match status" value="1"/>
</dbReference>
<keyword evidence="3" id="KW-1003">Cell membrane</keyword>
<feature type="transmembrane region" description="Helical" evidence="7">
    <location>
        <begin position="244"/>
        <end position="270"/>
    </location>
</feature>
<dbReference type="Proteomes" id="UP001320544">
    <property type="component" value="Chromosome"/>
</dbReference>
<name>A0ABN6MDL2_9ACTN</name>
<evidence type="ECO:0000256" key="2">
    <source>
        <dbReference type="ARBA" id="ARBA00022448"/>
    </source>
</evidence>
<feature type="transmembrane region" description="Helical" evidence="7">
    <location>
        <begin position="186"/>
        <end position="207"/>
    </location>
</feature>
<dbReference type="SUPFAM" id="SSF161098">
    <property type="entry name" value="MetI-like"/>
    <property type="match status" value="1"/>
</dbReference>
<evidence type="ECO:0000256" key="6">
    <source>
        <dbReference type="ARBA" id="ARBA00023136"/>
    </source>
</evidence>
<gene>
    <name evidence="9" type="ORF">CE91St30_10570</name>
</gene>
<feature type="transmembrane region" description="Helical" evidence="7">
    <location>
        <begin position="103"/>
        <end position="127"/>
    </location>
</feature>
<dbReference type="PROSITE" id="PS50928">
    <property type="entry name" value="ABC_TM1"/>
    <property type="match status" value="1"/>
</dbReference>
<sequence>MPRFILKHIAKFVLLIIAVSMVTFVLVSISPIDPVQANVGQAAYINMSEAKRAQLAEYWGVNTPLWERYANWIGGFFQGDMGTSLRYNAPVADVIATRFVNSAALMAVAWVVSGVLGFALGVVAGVYRGRLVDRIVKGYCFLLASTPTFWLGLVFLIVFSVWLGWFPFGFSVPIGVSAADVTLADALHHLVLPALTLSVVGVANIALHTREKTIDVMGSEYFRFARARGMGTWAAMRTHGLRNLALPALTLQFAAISEIFGGSVLVEQVFSYPGLGQAAVTAGLGGDVALLAGIAVVSAVFVFGGNLIANLLYGIVDPRIKRGEARG</sequence>